<dbReference type="PROSITE" id="PS50261">
    <property type="entry name" value="G_PROTEIN_RECEP_F2_4"/>
    <property type="match status" value="1"/>
</dbReference>
<dbReference type="PANTHER" id="PTHR45620:SF1">
    <property type="entry name" value="G-PROTEIN COUPLED RECEPTORS FAMILY 2 PROFILE 2 DOMAIN-CONTAINING PROTEIN"/>
    <property type="match status" value="1"/>
</dbReference>
<dbReference type="GO" id="GO:0005886">
    <property type="term" value="C:plasma membrane"/>
    <property type="evidence" value="ECO:0007669"/>
    <property type="project" value="UniProtKB-SubCell"/>
</dbReference>
<dbReference type="InterPro" id="IPR001879">
    <property type="entry name" value="GPCR_2_extracellular_dom"/>
</dbReference>
<keyword evidence="15" id="KW-1185">Reference proteome</keyword>
<dbReference type="PRINTS" id="PR00249">
    <property type="entry name" value="GPCRSECRETIN"/>
</dbReference>
<dbReference type="GO" id="GO:0017046">
    <property type="term" value="F:peptide hormone binding"/>
    <property type="evidence" value="ECO:0007669"/>
    <property type="project" value="TreeGrafter"/>
</dbReference>
<evidence type="ECO:0000256" key="10">
    <source>
        <dbReference type="SAM" id="MobiDB-lite"/>
    </source>
</evidence>
<evidence type="ECO:0000256" key="7">
    <source>
        <dbReference type="ARBA" id="ARBA00023136"/>
    </source>
</evidence>
<keyword evidence="4 11" id="KW-0812">Transmembrane</keyword>
<evidence type="ECO:0000256" key="9">
    <source>
        <dbReference type="ARBA" id="ARBA00023224"/>
    </source>
</evidence>
<keyword evidence="6" id="KW-0297">G-protein coupled receptor</keyword>
<keyword evidence="5 11" id="KW-1133">Transmembrane helix</keyword>
<evidence type="ECO:0000256" key="3">
    <source>
        <dbReference type="ARBA" id="ARBA00022475"/>
    </source>
</evidence>
<protein>
    <submittedName>
        <fullName evidence="14">Uncharacterized protein</fullName>
    </submittedName>
</protein>
<dbReference type="GO" id="GO:0007166">
    <property type="term" value="P:cell surface receptor signaling pathway"/>
    <property type="evidence" value="ECO:0007669"/>
    <property type="project" value="InterPro"/>
</dbReference>
<feature type="region of interest" description="Disordered" evidence="10">
    <location>
        <begin position="1"/>
        <end position="20"/>
    </location>
</feature>
<evidence type="ECO:0000259" key="13">
    <source>
        <dbReference type="PROSITE" id="PS50261"/>
    </source>
</evidence>
<comment type="caution">
    <text evidence="14">The sequence shown here is derived from an EMBL/GenBank/DDBJ whole genome shotgun (WGS) entry which is preliminary data.</text>
</comment>
<evidence type="ECO:0000313" key="14">
    <source>
        <dbReference type="EMBL" id="KAK3779572.1"/>
    </source>
</evidence>
<feature type="transmembrane region" description="Helical" evidence="11">
    <location>
        <begin position="327"/>
        <end position="350"/>
    </location>
</feature>
<dbReference type="PANTHER" id="PTHR45620">
    <property type="entry name" value="PDF RECEPTOR-LIKE PROTEIN-RELATED"/>
    <property type="match status" value="1"/>
</dbReference>
<dbReference type="InterPro" id="IPR000832">
    <property type="entry name" value="GPCR_2_secretin-like"/>
</dbReference>
<evidence type="ECO:0000256" key="2">
    <source>
        <dbReference type="ARBA" id="ARBA00005314"/>
    </source>
</evidence>
<dbReference type="Pfam" id="PF00002">
    <property type="entry name" value="7tm_2"/>
    <property type="match status" value="1"/>
</dbReference>
<dbReference type="InterPro" id="IPR036445">
    <property type="entry name" value="GPCR_2_extracell_dom_sf"/>
</dbReference>
<dbReference type="SUPFAM" id="SSF111418">
    <property type="entry name" value="Hormone receptor domain"/>
    <property type="match status" value="1"/>
</dbReference>
<feature type="domain" description="G-protein coupled receptors family 2 profile 2" evidence="13">
    <location>
        <begin position="235"/>
        <end position="369"/>
    </location>
</feature>
<dbReference type="Proteomes" id="UP001283361">
    <property type="component" value="Unassembled WGS sequence"/>
</dbReference>
<sequence length="431" mass="48013">MVRVTRRAYPAAGGHDPGHTQSFSGCWRTWSGSHAELVRLLADMVRVTRRACPAAGGHGQGHTQSLSRCWRTWSGSHAELFRLLADMIRVIRRASPAAGGHGPGHTQSLSGCWRTWSGSHAELVTLLADMVRVTRRACPATRGHGTGHTQSLSGCSRIWFGSHAELVRLLADMVRVTRRACPAAGGHGFAERYCTENGTWWVNPDVNSTAGWTNYTSCLGQSRNLNSHAMLAHHLVLLYTVGYSVSLASLIVAVIIMLYWRRLHCKSNTLHINLFVAFILRATMSFMKDRLFVAGLGLPQDVRQGMGNKLVFIQEGSHWECKMLYSLFMFAISASQTWMLMEGLYLYLLIHKTMATERLGVRPYILLGWVGTRSNCDENSGNTTNLCQKQRGKTHTVSKTVRTHSFSFENSGTHSYCVENSRSTLTLCRKQ</sequence>
<name>A0AAE1A273_9GAST</name>
<evidence type="ECO:0000313" key="15">
    <source>
        <dbReference type="Proteomes" id="UP001283361"/>
    </source>
</evidence>
<accession>A0AAE1A273</accession>
<evidence type="ECO:0000256" key="1">
    <source>
        <dbReference type="ARBA" id="ARBA00004651"/>
    </source>
</evidence>
<dbReference type="EMBL" id="JAWDGP010002824">
    <property type="protein sequence ID" value="KAK3779572.1"/>
    <property type="molecule type" value="Genomic_DNA"/>
</dbReference>
<feature type="domain" description="G-protein coupled receptors family 2 profile 1" evidence="12">
    <location>
        <begin position="137"/>
        <end position="218"/>
    </location>
</feature>
<evidence type="ECO:0000256" key="8">
    <source>
        <dbReference type="ARBA" id="ARBA00023170"/>
    </source>
</evidence>
<dbReference type="PROSITE" id="PS50227">
    <property type="entry name" value="G_PROTEIN_RECEP_F2_3"/>
    <property type="match status" value="1"/>
</dbReference>
<evidence type="ECO:0000256" key="11">
    <source>
        <dbReference type="SAM" id="Phobius"/>
    </source>
</evidence>
<feature type="transmembrane region" description="Helical" evidence="11">
    <location>
        <begin position="236"/>
        <end position="258"/>
    </location>
</feature>
<dbReference type="AlphaFoldDB" id="A0AAE1A273"/>
<dbReference type="GO" id="GO:0007188">
    <property type="term" value="P:adenylate cyclase-modulating G protein-coupled receptor signaling pathway"/>
    <property type="evidence" value="ECO:0007669"/>
    <property type="project" value="TreeGrafter"/>
</dbReference>
<dbReference type="GO" id="GO:0008528">
    <property type="term" value="F:G protein-coupled peptide receptor activity"/>
    <property type="evidence" value="ECO:0007669"/>
    <property type="project" value="TreeGrafter"/>
</dbReference>
<dbReference type="Gene3D" id="1.20.1070.10">
    <property type="entry name" value="Rhodopsin 7-helix transmembrane proteins"/>
    <property type="match status" value="1"/>
</dbReference>
<reference evidence="14" key="1">
    <citation type="journal article" date="2023" name="G3 (Bethesda)">
        <title>A reference genome for the long-term kleptoplast-retaining sea slug Elysia crispata morphotype clarki.</title>
        <authorList>
            <person name="Eastman K.E."/>
            <person name="Pendleton A.L."/>
            <person name="Shaikh M.A."/>
            <person name="Suttiyut T."/>
            <person name="Ogas R."/>
            <person name="Tomko P."/>
            <person name="Gavelis G."/>
            <person name="Widhalm J.R."/>
            <person name="Wisecaver J.H."/>
        </authorList>
    </citation>
    <scope>NUCLEOTIDE SEQUENCE</scope>
    <source>
        <strain evidence="14">ECLA1</strain>
    </source>
</reference>
<keyword evidence="8" id="KW-0675">Receptor</keyword>
<dbReference type="Gene3D" id="4.10.1240.10">
    <property type="entry name" value="GPCR, family 2, extracellular hormone receptor domain"/>
    <property type="match status" value="1"/>
</dbReference>
<dbReference type="InterPro" id="IPR017981">
    <property type="entry name" value="GPCR_2-like_7TM"/>
</dbReference>
<keyword evidence="3" id="KW-1003">Cell membrane</keyword>
<organism evidence="14 15">
    <name type="scientific">Elysia crispata</name>
    <name type="common">lettuce slug</name>
    <dbReference type="NCBI Taxonomy" id="231223"/>
    <lineage>
        <taxon>Eukaryota</taxon>
        <taxon>Metazoa</taxon>
        <taxon>Spiralia</taxon>
        <taxon>Lophotrochozoa</taxon>
        <taxon>Mollusca</taxon>
        <taxon>Gastropoda</taxon>
        <taxon>Heterobranchia</taxon>
        <taxon>Euthyneura</taxon>
        <taxon>Panpulmonata</taxon>
        <taxon>Sacoglossa</taxon>
        <taxon>Placobranchoidea</taxon>
        <taxon>Plakobranchidae</taxon>
        <taxon>Elysia</taxon>
    </lineage>
</organism>
<comment type="subcellular location">
    <subcellularLocation>
        <location evidence="1">Cell membrane</location>
        <topology evidence="1">Multi-pass membrane protein</topology>
    </subcellularLocation>
</comment>
<comment type="similarity">
    <text evidence="2">Belongs to the G-protein coupled receptor 2 family.</text>
</comment>
<evidence type="ECO:0000259" key="12">
    <source>
        <dbReference type="PROSITE" id="PS50227"/>
    </source>
</evidence>
<evidence type="ECO:0000256" key="5">
    <source>
        <dbReference type="ARBA" id="ARBA00022989"/>
    </source>
</evidence>
<keyword evidence="7 11" id="KW-0472">Membrane</keyword>
<keyword evidence="9" id="KW-0807">Transducer</keyword>
<dbReference type="InterPro" id="IPR050332">
    <property type="entry name" value="GPCR_2"/>
</dbReference>
<proteinExistence type="inferred from homology"/>
<evidence type="ECO:0000256" key="6">
    <source>
        <dbReference type="ARBA" id="ARBA00023040"/>
    </source>
</evidence>
<feature type="transmembrane region" description="Helical" evidence="11">
    <location>
        <begin position="270"/>
        <end position="287"/>
    </location>
</feature>
<gene>
    <name evidence="14" type="ORF">RRG08_045317</name>
</gene>
<evidence type="ECO:0000256" key="4">
    <source>
        <dbReference type="ARBA" id="ARBA00022692"/>
    </source>
</evidence>